<dbReference type="Proteomes" id="UP001168216">
    <property type="component" value="Unassembled WGS sequence"/>
</dbReference>
<dbReference type="AlphaFoldDB" id="A0AAW7I8W9"/>
<dbReference type="EMBL" id="JAOPLV010000004">
    <property type="protein sequence ID" value="MDM5140267.1"/>
    <property type="molecule type" value="Genomic_DNA"/>
</dbReference>
<evidence type="ECO:0000313" key="2">
    <source>
        <dbReference type="Proteomes" id="UP001168216"/>
    </source>
</evidence>
<dbReference type="RefSeq" id="WP_290021934.1">
    <property type="nucleotide sequence ID" value="NZ_JAOPLV010000004.1"/>
</dbReference>
<reference evidence="1" key="1">
    <citation type="submission" date="2023-08" db="EMBL/GenBank/DDBJ databases">
        <title>WGS of Aeromonas isolates.</title>
        <authorList>
            <person name="Lee H."/>
        </authorList>
    </citation>
    <scope>NUCLEOTIDE SEQUENCE</scope>
    <source>
        <strain evidence="1">SL22</strain>
    </source>
</reference>
<comment type="caution">
    <text evidence="1">The sequence shown here is derived from an EMBL/GenBank/DDBJ whole genome shotgun (WGS) entry which is preliminary data.</text>
</comment>
<evidence type="ECO:0000313" key="1">
    <source>
        <dbReference type="EMBL" id="MDM5140267.1"/>
    </source>
</evidence>
<sequence>MQIREVIMRKYGFLIFILNLIFPTLFVNAADIIQGPYRISNDTASVQIEKKDDINCPLSMVVYDKSSYYELDKICENGDYPNLRSVFFFTLKGVNHIGTIVSWHSKHQAEGIDETNFEVNIYKRNAGGEYTFDKAKTLDPVLSGTEDGAGDGTYKFNNAISVKKYMKEKYG</sequence>
<accession>A0AAW7I8W9</accession>
<organism evidence="1 2">
    <name type="scientific">Aeromonas bestiarum</name>
    <dbReference type="NCBI Taxonomy" id="105751"/>
    <lineage>
        <taxon>Bacteria</taxon>
        <taxon>Pseudomonadati</taxon>
        <taxon>Pseudomonadota</taxon>
        <taxon>Gammaproteobacteria</taxon>
        <taxon>Aeromonadales</taxon>
        <taxon>Aeromonadaceae</taxon>
        <taxon>Aeromonas</taxon>
    </lineage>
</organism>
<name>A0AAW7I8W9_9GAMM</name>
<proteinExistence type="predicted"/>
<gene>
    <name evidence="1" type="ORF">OB959_10700</name>
</gene>
<protein>
    <submittedName>
        <fullName evidence="1">Uncharacterized protein</fullName>
    </submittedName>
</protein>